<evidence type="ECO:0000313" key="5">
    <source>
        <dbReference type="EMBL" id="KAB5604134.1"/>
    </source>
</evidence>
<dbReference type="Proteomes" id="UP000326336">
    <property type="component" value="Unassembled WGS sequence"/>
</dbReference>
<dbReference type="Pfam" id="PF02384">
    <property type="entry name" value="N6_Mtase"/>
    <property type="match status" value="1"/>
</dbReference>
<feature type="region of interest" description="Disordered" evidence="3">
    <location>
        <begin position="619"/>
        <end position="638"/>
    </location>
</feature>
<dbReference type="InterPro" id="IPR044946">
    <property type="entry name" value="Restrct_endonuc_typeI_TRD_sf"/>
</dbReference>
<dbReference type="PANTHER" id="PTHR42998">
    <property type="entry name" value="TYPE I RESTRICTION ENZYME HINDVIIP M PROTEIN-RELATED"/>
    <property type="match status" value="1"/>
</dbReference>
<dbReference type="PANTHER" id="PTHR42998:SF1">
    <property type="entry name" value="TYPE I RESTRICTION ENZYME HINDI METHYLASE SUBUNIT"/>
    <property type="match status" value="1"/>
</dbReference>
<accession>A0A5N5RCB8</accession>
<keyword evidence="2" id="KW-0238">DNA-binding</keyword>
<feature type="domain" description="DNA methylase adenine-specific" evidence="4">
    <location>
        <begin position="254"/>
        <end position="461"/>
    </location>
</feature>
<dbReference type="Gene3D" id="3.90.220.20">
    <property type="entry name" value="DNA methylase specificity domains"/>
    <property type="match status" value="1"/>
</dbReference>
<dbReference type="GO" id="GO:0003677">
    <property type="term" value="F:DNA binding"/>
    <property type="evidence" value="ECO:0007669"/>
    <property type="project" value="UniProtKB-KW"/>
</dbReference>
<comment type="caution">
    <text evidence="5">The sequence shown here is derived from an EMBL/GenBank/DDBJ whole genome shotgun (WGS) entry which is preliminary data.</text>
</comment>
<dbReference type="InterPro" id="IPR003356">
    <property type="entry name" value="DNA_methylase_A-5"/>
</dbReference>
<organism evidence="5 6">
    <name type="scientific">Bifidobacterium jacchi</name>
    <dbReference type="NCBI Taxonomy" id="2490545"/>
    <lineage>
        <taxon>Bacteria</taxon>
        <taxon>Bacillati</taxon>
        <taxon>Actinomycetota</taxon>
        <taxon>Actinomycetes</taxon>
        <taxon>Bifidobacteriales</taxon>
        <taxon>Bifidobacteriaceae</taxon>
        <taxon>Bifidobacterium</taxon>
    </lineage>
</organism>
<sequence length="769" mass="84166">MVHNSIDCEGGTMPANEHAASTQTPFETDNLLTSADIARMAQVRPSAVSNWRSRDNKHFPQPVESRDGRPLFDYDEVATWLKANGIAFKDTRLEQAAWSFFDQWRGKSDPVTMASILLWAACLASTAQNSTAAKSDWGTLLNATGTASADEILTRCRNLTHSLIEHSAKIQEDNGKNSTLALALAEPKELKLLESTKLAELLTFVDTLVAKGKETTDRLCSLILETSIIRQGRMNGALGRPNSPASALLAKMAVSHLDAHIPGGKENVSVYDSACGILEDCLRFHEFSAESHHSRSTPAVTFHCADNDAEGAVIAARRFILADICNATAEIVVGDSLATDPYPFVRSDVVMLEPPFGLRFNPDNADARWRYGLPSRFDSSMMWVEDALAHLAQNGRAFVVTSAKPLCSPGESAIRRALIAAGCVEAIIALPAHLYIDTGIPTYLWVLSAPDKNRDTVTMISVGDGSSIYESEGEIPSWMRAPLQWFARNARSHAATPFAANALRDLHIVTRTVRSIDILGMEQVSLLPSDWLLHAQRDPKEIARMYQKTLDDIESSAEKALEAGQAIKEFTSQPMDYRDTNVLQLGDIATIRAGSAIVQGEKGADDGIITLRHVREGILPSTDPQAATPQDEKSNDRITEPGDILLTAIGEIRSMVDATGGHRVDRRVNIVRVDKQQWDSEYVALMLEGNWNTVFLQGSAIRHVRPARLEVPALPLEQQHRIAALTRAHLAFKMQTEALGRLLGMVADAARYGAAIGNVEESMTKEEHS</sequence>
<dbReference type="InterPro" id="IPR029063">
    <property type="entry name" value="SAM-dependent_MTases_sf"/>
</dbReference>
<gene>
    <name evidence="5" type="ORF">EHS19_10185</name>
</gene>
<dbReference type="SUPFAM" id="SSF53335">
    <property type="entry name" value="S-adenosyl-L-methionine-dependent methyltransferases"/>
    <property type="match status" value="1"/>
</dbReference>
<dbReference type="OrthoDB" id="9784823at2"/>
<dbReference type="InterPro" id="IPR052916">
    <property type="entry name" value="Type-I_RE_MTase_Subunit"/>
</dbReference>
<keyword evidence="6" id="KW-1185">Reference proteome</keyword>
<evidence type="ECO:0000259" key="4">
    <source>
        <dbReference type="Pfam" id="PF02384"/>
    </source>
</evidence>
<protein>
    <recommendedName>
        <fullName evidence="4">DNA methylase adenine-specific domain-containing protein</fullName>
    </recommendedName>
</protein>
<keyword evidence="1" id="KW-0680">Restriction system</keyword>
<dbReference type="EMBL" id="RQSP01000068">
    <property type="protein sequence ID" value="KAB5604134.1"/>
    <property type="molecule type" value="Genomic_DNA"/>
</dbReference>
<reference evidence="5 6" key="1">
    <citation type="journal article" date="2019" name="Int. J. Syst. Evol. Microbiol.">
        <title>Bifidobacterium jacchi sp. nov., isolated from the faeces of a baby common marmoset (Callithrix jacchus).</title>
        <authorList>
            <person name="Modesto M."/>
            <person name="Watanabe K."/>
            <person name="Arita M."/>
            <person name="Satti M."/>
            <person name="Oki K."/>
            <person name="Sciavilla P."/>
            <person name="Patavino C."/>
            <person name="Camma C."/>
            <person name="Michelini S."/>
            <person name="Sgorbati B."/>
            <person name="Mattarelli P."/>
        </authorList>
    </citation>
    <scope>NUCLEOTIDE SEQUENCE [LARGE SCALE GENOMIC DNA]</scope>
    <source>
        <strain evidence="5 6">MRM 9.3</strain>
    </source>
</reference>
<evidence type="ECO:0000256" key="2">
    <source>
        <dbReference type="ARBA" id="ARBA00023125"/>
    </source>
</evidence>
<dbReference type="Gene3D" id="3.40.50.150">
    <property type="entry name" value="Vaccinia Virus protein VP39"/>
    <property type="match status" value="1"/>
</dbReference>
<dbReference type="GO" id="GO:0009307">
    <property type="term" value="P:DNA restriction-modification system"/>
    <property type="evidence" value="ECO:0007669"/>
    <property type="project" value="UniProtKB-KW"/>
</dbReference>
<evidence type="ECO:0000313" key="6">
    <source>
        <dbReference type="Proteomes" id="UP000326336"/>
    </source>
</evidence>
<dbReference type="AlphaFoldDB" id="A0A5N5RCB8"/>
<dbReference type="SUPFAM" id="SSF116734">
    <property type="entry name" value="DNA methylase specificity domain"/>
    <property type="match status" value="1"/>
</dbReference>
<evidence type="ECO:0000256" key="3">
    <source>
        <dbReference type="SAM" id="MobiDB-lite"/>
    </source>
</evidence>
<proteinExistence type="predicted"/>
<evidence type="ECO:0000256" key="1">
    <source>
        <dbReference type="ARBA" id="ARBA00022747"/>
    </source>
</evidence>
<name>A0A5N5RCB8_9BIFI</name>
<dbReference type="GO" id="GO:0008170">
    <property type="term" value="F:N-methyltransferase activity"/>
    <property type="evidence" value="ECO:0007669"/>
    <property type="project" value="InterPro"/>
</dbReference>